<dbReference type="AlphaFoldDB" id="A0A8S9QL87"/>
<proteinExistence type="predicted"/>
<name>A0A8S9QL87_BRACR</name>
<dbReference type="Proteomes" id="UP000712600">
    <property type="component" value="Unassembled WGS sequence"/>
</dbReference>
<sequence length="184" mass="20983">MVEREAYVKLAVAYDKVVLFDTRSLLIGSFCLCRYAMFQAMEASNKFTATLEKRMQDVPRSDELYEIKKVIRELNLGLKMAQDRERANAAQVATAEKLGNQAASLEARLRVVSNERKSTLEKVSFLEAKVESSANKFYDDLRHATYDAKKALADSYLDVLVSLKEKWEKKKAATDCEARLREVI</sequence>
<reference evidence="1" key="1">
    <citation type="submission" date="2019-12" db="EMBL/GenBank/DDBJ databases">
        <title>Genome sequencing and annotation of Brassica cretica.</title>
        <authorList>
            <person name="Studholme D.J."/>
            <person name="Sarris P."/>
        </authorList>
    </citation>
    <scope>NUCLEOTIDE SEQUENCE</scope>
    <source>
        <strain evidence="1">PFS-109/04</strain>
        <tissue evidence="1">Leaf</tissue>
    </source>
</reference>
<accession>A0A8S9QL87</accession>
<gene>
    <name evidence="1" type="ORF">F2Q69_00023556</name>
</gene>
<evidence type="ECO:0000313" key="1">
    <source>
        <dbReference type="EMBL" id="KAF3539418.1"/>
    </source>
</evidence>
<organism evidence="1 2">
    <name type="scientific">Brassica cretica</name>
    <name type="common">Mustard</name>
    <dbReference type="NCBI Taxonomy" id="69181"/>
    <lineage>
        <taxon>Eukaryota</taxon>
        <taxon>Viridiplantae</taxon>
        <taxon>Streptophyta</taxon>
        <taxon>Embryophyta</taxon>
        <taxon>Tracheophyta</taxon>
        <taxon>Spermatophyta</taxon>
        <taxon>Magnoliopsida</taxon>
        <taxon>eudicotyledons</taxon>
        <taxon>Gunneridae</taxon>
        <taxon>Pentapetalae</taxon>
        <taxon>rosids</taxon>
        <taxon>malvids</taxon>
        <taxon>Brassicales</taxon>
        <taxon>Brassicaceae</taxon>
        <taxon>Brassiceae</taxon>
        <taxon>Brassica</taxon>
    </lineage>
</organism>
<comment type="caution">
    <text evidence="1">The sequence shown here is derived from an EMBL/GenBank/DDBJ whole genome shotgun (WGS) entry which is preliminary data.</text>
</comment>
<protein>
    <submittedName>
        <fullName evidence="1">Uncharacterized protein</fullName>
    </submittedName>
</protein>
<evidence type="ECO:0000313" key="2">
    <source>
        <dbReference type="Proteomes" id="UP000712600"/>
    </source>
</evidence>
<dbReference type="EMBL" id="QGKX02001290">
    <property type="protein sequence ID" value="KAF3539418.1"/>
    <property type="molecule type" value="Genomic_DNA"/>
</dbReference>